<dbReference type="InterPro" id="IPR038723">
    <property type="entry name" value="ArnR1-like_HTH"/>
</dbReference>
<name>A0A6M3LXS4_9ZZZZ</name>
<feature type="domain" description="ArnR1-like winged helix-turn-helix" evidence="1">
    <location>
        <begin position="3"/>
        <end position="73"/>
    </location>
</feature>
<evidence type="ECO:0000259" key="1">
    <source>
        <dbReference type="Pfam" id="PF14947"/>
    </source>
</evidence>
<reference evidence="2" key="1">
    <citation type="submission" date="2020-03" db="EMBL/GenBank/DDBJ databases">
        <title>The deep terrestrial virosphere.</title>
        <authorList>
            <person name="Holmfeldt K."/>
            <person name="Nilsson E."/>
            <person name="Simone D."/>
            <person name="Lopez-Fernandez M."/>
            <person name="Wu X."/>
            <person name="de Brujin I."/>
            <person name="Lundin D."/>
            <person name="Andersson A."/>
            <person name="Bertilsson S."/>
            <person name="Dopson M."/>
        </authorList>
    </citation>
    <scope>NUCLEOTIDE SEQUENCE</scope>
    <source>
        <strain evidence="2">MM171A01809</strain>
        <strain evidence="3">MM171B00688</strain>
    </source>
</reference>
<dbReference type="SUPFAM" id="SSF46785">
    <property type="entry name" value="Winged helix' DNA-binding domain"/>
    <property type="match status" value="1"/>
</dbReference>
<protein>
    <submittedName>
        <fullName evidence="2">Putative DNA binding, helix-turn-helix domain containing protein</fullName>
    </submittedName>
</protein>
<accession>A0A6M3LXS4</accession>
<dbReference type="EMBL" id="MT143579">
    <property type="protein sequence ID" value="QJA98424.1"/>
    <property type="molecule type" value="Genomic_DNA"/>
</dbReference>
<proteinExistence type="predicted"/>
<dbReference type="InterPro" id="IPR036388">
    <property type="entry name" value="WH-like_DNA-bd_sf"/>
</dbReference>
<dbReference type="AlphaFoldDB" id="A0A6M3LXS4"/>
<dbReference type="InterPro" id="IPR036390">
    <property type="entry name" value="WH_DNA-bd_sf"/>
</dbReference>
<dbReference type="Gene3D" id="1.10.10.10">
    <property type="entry name" value="Winged helix-like DNA-binding domain superfamily/Winged helix DNA-binding domain"/>
    <property type="match status" value="1"/>
</dbReference>
<evidence type="ECO:0000313" key="2">
    <source>
        <dbReference type="EMBL" id="QJA98424.1"/>
    </source>
</evidence>
<organism evidence="2">
    <name type="scientific">viral metagenome</name>
    <dbReference type="NCBI Taxonomy" id="1070528"/>
    <lineage>
        <taxon>unclassified sequences</taxon>
        <taxon>metagenomes</taxon>
        <taxon>organismal metagenomes</taxon>
    </lineage>
</organism>
<dbReference type="Pfam" id="PF14947">
    <property type="entry name" value="HTH_45"/>
    <property type="match status" value="1"/>
</dbReference>
<dbReference type="EMBL" id="MT143847">
    <property type="protein sequence ID" value="QJB03453.1"/>
    <property type="molecule type" value="Genomic_DNA"/>
</dbReference>
<evidence type="ECO:0000313" key="3">
    <source>
        <dbReference type="EMBL" id="QJB03453.1"/>
    </source>
</evidence>
<gene>
    <name evidence="2" type="ORF">MM171A01809_0007</name>
    <name evidence="3" type="ORF">MM171B00688_0008</name>
</gene>
<sequence>MARRSGMDICCDILTVAESGARKTRLVYQANLNFKIVNKYLETLIEAGFLEYREDVKTYFTTDQGSYWMTNYGAIVTPMKAMMEPESEAEAPQL</sequence>